<sequence>MTERMLKNIDDLEKHLTKAKKQNNRTEEACTYNSLGNAYRSLGKFQEAINYHNKDLSIAQEVGDRAGEGRAYGNLGNAYHSLGKFQEAINYHNKHLSIAQEVGDRAGEGRAYGSLGNAYHSLGKFQEAINYHNKDLSIAQEAGDRAGEGRAYCNLGKAHLCLENFQQASVYFKQQLSIVKEVSDRAGEGVAYGNLGDVQCSLKNFQQAIVYQKKHLSIAKEIREREEEGIAYRNLGTSYLSLYEFHQAIDYLRQFLSIAEEVGNKVLEGEAYFRLAGCLIGLGCWNEALFYLITSVEILDAIRASYISEDVLKISFRNLRKGAYTCLWKVLLELQLTDEALYAAEKGRAQALVDALKIKYGLTTLSLLKSNESEEELTIILKKISVSTVFLAVQEGTINMWVLRKGRNAIFTQAELKVEGAHEDYFAVLLKTTLKNIRAGVDVRCENRSLDERKDNQTSSTEKDDQTSELSHETIDCFKPLYDAVIGPIEDLLDGDELIVVPDGALSLAPWAALSESLRIRTVPSLTSLKFIIDSPNEYHCKSGALLVGDPCLKKVTNRGGYPIYDQLEYAKKEVEMIGEILRCQPLTGEAATKQEVLRRIDSVALVHIAAHGSKETGEIALAPDPCGESKTSEEEYFLRMSDIQAVKLRARLVVLSCCHSGQGEVSSEGVVGIARAFLFAGARSVVATLWAIDDEATLEFMKSFYQHLRGGESASSALQRAMKCLRDSDKYSAPKYWAPFVLIGDDVTIEFDESNRESRK</sequence>
<evidence type="ECO:0000313" key="6">
    <source>
        <dbReference type="Proteomes" id="UP001159427"/>
    </source>
</evidence>
<feature type="repeat" description="TPR" evidence="1">
    <location>
        <begin position="69"/>
        <end position="102"/>
    </location>
</feature>
<feature type="repeat" description="TPR" evidence="1">
    <location>
        <begin position="109"/>
        <end position="142"/>
    </location>
</feature>
<gene>
    <name evidence="5" type="ORF">PEVE_00012041</name>
</gene>
<keyword evidence="1" id="KW-0802">TPR repeat</keyword>
<feature type="region of interest" description="Disordered" evidence="3">
    <location>
        <begin position="451"/>
        <end position="471"/>
    </location>
</feature>
<feature type="domain" description="CHAT" evidence="4">
    <location>
        <begin position="479"/>
        <end position="746"/>
    </location>
</feature>
<comment type="caution">
    <text evidence="5">The sequence shown here is derived from an EMBL/GenBank/DDBJ whole genome shotgun (WGS) entry which is preliminary data.</text>
</comment>
<dbReference type="Gene3D" id="1.25.40.10">
    <property type="entry name" value="Tetratricopeptide repeat domain"/>
    <property type="match status" value="2"/>
</dbReference>
<dbReference type="SMART" id="SM00028">
    <property type="entry name" value="TPR"/>
    <property type="match status" value="7"/>
</dbReference>
<reference evidence="5 6" key="1">
    <citation type="submission" date="2022-05" db="EMBL/GenBank/DDBJ databases">
        <authorList>
            <consortium name="Genoscope - CEA"/>
            <person name="William W."/>
        </authorList>
    </citation>
    <scope>NUCLEOTIDE SEQUENCE [LARGE SCALE GENOMIC DNA]</scope>
</reference>
<dbReference type="PANTHER" id="PTHR10098">
    <property type="entry name" value="RAPSYN-RELATED"/>
    <property type="match status" value="1"/>
</dbReference>
<dbReference type="InterPro" id="IPR019734">
    <property type="entry name" value="TPR_rpt"/>
</dbReference>
<dbReference type="InterPro" id="IPR024983">
    <property type="entry name" value="CHAT_dom"/>
</dbReference>
<keyword evidence="6" id="KW-1185">Reference proteome</keyword>
<dbReference type="Pfam" id="PF13424">
    <property type="entry name" value="TPR_12"/>
    <property type="match status" value="3"/>
</dbReference>
<feature type="repeat" description="TPR" evidence="1">
    <location>
        <begin position="29"/>
        <end position="62"/>
    </location>
</feature>
<feature type="coiled-coil region" evidence="2">
    <location>
        <begin position="2"/>
        <end position="29"/>
    </location>
</feature>
<feature type="repeat" description="TPR" evidence="1">
    <location>
        <begin position="229"/>
        <end position="262"/>
    </location>
</feature>
<dbReference type="Pfam" id="PF12770">
    <property type="entry name" value="CHAT"/>
    <property type="match status" value="1"/>
</dbReference>
<dbReference type="EMBL" id="CALNXI010001880">
    <property type="protein sequence ID" value="CAH3178903.1"/>
    <property type="molecule type" value="Genomic_DNA"/>
</dbReference>
<name>A0ABN8RJE2_9CNID</name>
<dbReference type="InterPro" id="IPR011990">
    <property type="entry name" value="TPR-like_helical_dom_sf"/>
</dbReference>
<evidence type="ECO:0000256" key="1">
    <source>
        <dbReference type="PROSITE-ProRule" id="PRU00339"/>
    </source>
</evidence>
<evidence type="ECO:0000256" key="3">
    <source>
        <dbReference type="SAM" id="MobiDB-lite"/>
    </source>
</evidence>
<dbReference type="PANTHER" id="PTHR10098:SF108">
    <property type="entry name" value="TETRATRICOPEPTIDE REPEAT PROTEIN 28"/>
    <property type="match status" value="1"/>
</dbReference>
<dbReference type="Proteomes" id="UP001159427">
    <property type="component" value="Unassembled WGS sequence"/>
</dbReference>
<evidence type="ECO:0000256" key="2">
    <source>
        <dbReference type="SAM" id="Coils"/>
    </source>
</evidence>
<organism evidence="5 6">
    <name type="scientific">Porites evermanni</name>
    <dbReference type="NCBI Taxonomy" id="104178"/>
    <lineage>
        <taxon>Eukaryota</taxon>
        <taxon>Metazoa</taxon>
        <taxon>Cnidaria</taxon>
        <taxon>Anthozoa</taxon>
        <taxon>Hexacorallia</taxon>
        <taxon>Scleractinia</taxon>
        <taxon>Fungiina</taxon>
        <taxon>Poritidae</taxon>
        <taxon>Porites</taxon>
    </lineage>
</organism>
<evidence type="ECO:0000259" key="4">
    <source>
        <dbReference type="Pfam" id="PF12770"/>
    </source>
</evidence>
<evidence type="ECO:0000313" key="5">
    <source>
        <dbReference type="EMBL" id="CAH3178903.1"/>
    </source>
</evidence>
<protein>
    <recommendedName>
        <fullName evidence="4">CHAT domain-containing protein</fullName>
    </recommendedName>
</protein>
<dbReference type="SUPFAM" id="SSF48452">
    <property type="entry name" value="TPR-like"/>
    <property type="match status" value="2"/>
</dbReference>
<keyword evidence="2" id="KW-0175">Coiled coil</keyword>
<accession>A0ABN8RJE2</accession>
<proteinExistence type="predicted"/>
<dbReference type="PROSITE" id="PS50005">
    <property type="entry name" value="TPR"/>
    <property type="match status" value="4"/>
</dbReference>